<evidence type="ECO:0000313" key="3">
    <source>
        <dbReference type="EMBL" id="MFC7332870.1"/>
    </source>
</evidence>
<dbReference type="InterPro" id="IPR051340">
    <property type="entry name" value="Haloalkane_dehalogenase"/>
</dbReference>
<comment type="caution">
    <text evidence="3">The sequence shown here is derived from an EMBL/GenBank/DDBJ whole genome shotgun (WGS) entry which is preliminary data.</text>
</comment>
<dbReference type="RefSeq" id="WP_377357591.1">
    <property type="nucleotide sequence ID" value="NZ_JBHTCM010000007.1"/>
</dbReference>
<sequence>MTDADRPEALRTPDDRFHDLPGFPWRPHYVEDLPGFPGLRLHHLDEGRRDGPVFFCLHGQPTWSYLYRRMLPVFAEAGRVVAPDLFGFGRSDKPVDDGWYSFTRHRDSLLRFVEALDLRDITLVCQDWGGLLGLTLPVDMPDRFSRLIVMNTGLGTGEHSLGEGFEAWKAYNRSQPDMDVAKLIRRATPVLTEAEAAAYGAPFPDVRYKAGVRRFPELVPASPDADGAAVSRRARDFLKTAWNGPVFMAVGMQDPVIPPKAMAYLCSQIRGCPEPMQVPDAGHFVQEWGAPVARAALDAFARAGAA</sequence>
<evidence type="ECO:0000259" key="2">
    <source>
        <dbReference type="Pfam" id="PF00561"/>
    </source>
</evidence>
<dbReference type="Proteomes" id="UP001596456">
    <property type="component" value="Unassembled WGS sequence"/>
</dbReference>
<keyword evidence="1 3" id="KW-0378">Hydrolase</keyword>
<organism evidence="3 4">
    <name type="scientific">Rhodocista pekingensis</name>
    <dbReference type="NCBI Taxonomy" id="201185"/>
    <lineage>
        <taxon>Bacteria</taxon>
        <taxon>Pseudomonadati</taxon>
        <taxon>Pseudomonadota</taxon>
        <taxon>Alphaproteobacteria</taxon>
        <taxon>Rhodospirillales</taxon>
        <taxon>Azospirillaceae</taxon>
        <taxon>Rhodocista</taxon>
    </lineage>
</organism>
<keyword evidence="4" id="KW-1185">Reference proteome</keyword>
<evidence type="ECO:0000256" key="1">
    <source>
        <dbReference type="ARBA" id="ARBA00022801"/>
    </source>
</evidence>
<dbReference type="NCBIfam" id="NF002043">
    <property type="entry name" value="PRK00870.1"/>
    <property type="match status" value="1"/>
</dbReference>
<dbReference type="InterPro" id="IPR029058">
    <property type="entry name" value="AB_hydrolase_fold"/>
</dbReference>
<dbReference type="EC" id="3.8.1.5" evidence="3"/>
<dbReference type="InterPro" id="IPR000073">
    <property type="entry name" value="AB_hydrolase_1"/>
</dbReference>
<feature type="domain" description="AB hydrolase-1" evidence="2">
    <location>
        <begin position="52"/>
        <end position="290"/>
    </location>
</feature>
<dbReference type="PANTHER" id="PTHR42977:SF3">
    <property type="entry name" value="AB HYDROLASE-1 DOMAIN-CONTAINING PROTEIN"/>
    <property type="match status" value="1"/>
</dbReference>
<dbReference type="Gene3D" id="3.40.50.1820">
    <property type="entry name" value="alpha/beta hydrolase"/>
    <property type="match status" value="1"/>
</dbReference>
<protein>
    <submittedName>
        <fullName evidence="3">Haloalkane dehalogenase</fullName>
        <ecNumber evidence="3">3.8.1.5</ecNumber>
    </submittedName>
</protein>
<dbReference type="PANTHER" id="PTHR42977">
    <property type="entry name" value="HYDROLASE-RELATED"/>
    <property type="match status" value="1"/>
</dbReference>
<dbReference type="Pfam" id="PF00561">
    <property type="entry name" value="Abhydrolase_1"/>
    <property type="match status" value="1"/>
</dbReference>
<dbReference type="EMBL" id="JBHTCM010000007">
    <property type="protein sequence ID" value="MFC7332870.1"/>
    <property type="molecule type" value="Genomic_DNA"/>
</dbReference>
<gene>
    <name evidence="3" type="ORF">ACFQPS_06815</name>
</gene>
<dbReference type="GO" id="GO:0018786">
    <property type="term" value="F:haloalkane dehalogenase activity"/>
    <property type="evidence" value="ECO:0007669"/>
    <property type="project" value="UniProtKB-EC"/>
</dbReference>
<evidence type="ECO:0000313" key="4">
    <source>
        <dbReference type="Proteomes" id="UP001596456"/>
    </source>
</evidence>
<dbReference type="PRINTS" id="PR00111">
    <property type="entry name" value="ABHYDROLASE"/>
</dbReference>
<proteinExistence type="predicted"/>
<name>A0ABW2KU65_9PROT</name>
<accession>A0ABW2KU65</accession>
<dbReference type="SUPFAM" id="SSF53474">
    <property type="entry name" value="alpha/beta-Hydrolases"/>
    <property type="match status" value="1"/>
</dbReference>
<reference evidence="4" key="1">
    <citation type="journal article" date="2019" name="Int. J. Syst. Evol. Microbiol.">
        <title>The Global Catalogue of Microorganisms (GCM) 10K type strain sequencing project: providing services to taxonomists for standard genome sequencing and annotation.</title>
        <authorList>
            <consortium name="The Broad Institute Genomics Platform"/>
            <consortium name="The Broad Institute Genome Sequencing Center for Infectious Disease"/>
            <person name="Wu L."/>
            <person name="Ma J."/>
        </authorList>
    </citation>
    <scope>NUCLEOTIDE SEQUENCE [LARGE SCALE GENOMIC DNA]</scope>
    <source>
        <strain evidence="4">CGMCC 1.16275</strain>
    </source>
</reference>